<dbReference type="Proteomes" id="UP000783037">
    <property type="component" value="Unassembled WGS sequence"/>
</dbReference>
<proteinExistence type="predicted"/>
<sequence length="322" mass="37617">MLEMTGSCLNHLNIFSDKITLMTNHKHLRTVIEDIYSNGNELTKDLTLRLIHEFRYSNLYIPAKRDDFNLNFIIYEDDNGLRLTPLFTDPDEFRKFFKDEEDIELMQNSFELYQNVLKTSDIEGYVLNPATEKYVFTKEFILEIRHIPKTNFYSTRGYTAEELREMKNARNDDLERFIENPNNIGDYEALFEVMSNSRLLTMMVSDVDLASKAKDGIISMMDSGPLAQMYTDRVGGTYATLFSSEDKMKEVETDKFRYSQVVNLAMLVNFVLSEDMEGIVLNPQTDNVLIPRVTLLKYSIGFERFAHDEKLCDTIYYMFLLS</sequence>
<reference evidence="1" key="1">
    <citation type="submission" date="2019-04" db="EMBL/GenBank/DDBJ databases">
        <title>Evolution of Biomass-Degrading Anaerobic Consortia Revealed by Metagenomics.</title>
        <authorList>
            <person name="Peng X."/>
        </authorList>
    </citation>
    <scope>NUCLEOTIDE SEQUENCE</scope>
    <source>
        <strain evidence="1">SIG18</strain>
    </source>
</reference>
<gene>
    <name evidence="1" type="ORF">E7Z79_02270</name>
</gene>
<evidence type="ECO:0000313" key="2">
    <source>
        <dbReference type="Proteomes" id="UP000783037"/>
    </source>
</evidence>
<dbReference type="EMBL" id="SUTK01000006">
    <property type="protein sequence ID" value="MBE6501249.1"/>
    <property type="molecule type" value="Genomic_DNA"/>
</dbReference>
<organism evidence="1 2">
    <name type="scientific">Methanobrevibacter thaueri</name>
    <dbReference type="NCBI Taxonomy" id="190975"/>
    <lineage>
        <taxon>Archaea</taxon>
        <taxon>Methanobacteriati</taxon>
        <taxon>Methanobacteriota</taxon>
        <taxon>Methanomada group</taxon>
        <taxon>Methanobacteria</taxon>
        <taxon>Methanobacteriales</taxon>
        <taxon>Methanobacteriaceae</taxon>
        <taxon>Methanobrevibacter</taxon>
    </lineage>
</organism>
<comment type="caution">
    <text evidence="1">The sequence shown here is derived from an EMBL/GenBank/DDBJ whole genome shotgun (WGS) entry which is preliminary data.</text>
</comment>
<protein>
    <submittedName>
        <fullName evidence="1">SseB family protein</fullName>
    </submittedName>
</protein>
<name>A0A8T3V8T1_9EURY</name>
<evidence type="ECO:0000313" key="1">
    <source>
        <dbReference type="EMBL" id="MBE6501249.1"/>
    </source>
</evidence>
<dbReference type="AlphaFoldDB" id="A0A8T3V8T1"/>
<dbReference type="RefSeq" id="WP_303738362.1">
    <property type="nucleotide sequence ID" value="NZ_SUTK01000006.1"/>
</dbReference>
<accession>A0A8T3V8T1</accession>